<keyword evidence="1" id="KW-0472">Membrane</keyword>
<reference evidence="2" key="2">
    <citation type="journal article" date="2022" name="Res Sq">
        <title>Comparative Genomics Reveals Insights into the Divergent Evolution of Astigmatic Mites and Household Pest Adaptations.</title>
        <authorList>
            <person name="Xiong Q."/>
            <person name="Wan A.T.-Y."/>
            <person name="Liu X.-Y."/>
            <person name="Fung C.S.-H."/>
            <person name="Xiao X."/>
            <person name="Malainual N."/>
            <person name="Hou J."/>
            <person name="Wang L."/>
            <person name="Wang M."/>
            <person name="Yang K."/>
            <person name="Cui Y."/>
            <person name="Leung E."/>
            <person name="Nong W."/>
            <person name="Shin S.-K."/>
            <person name="Au S."/>
            <person name="Jeong K.Y."/>
            <person name="Chew F.T."/>
            <person name="Hui J."/>
            <person name="Leung T.F."/>
            <person name="Tungtrongchitr A."/>
            <person name="Zhong N."/>
            <person name="Liu Z."/>
            <person name="Tsui S."/>
        </authorList>
    </citation>
    <scope>NUCLEOTIDE SEQUENCE</scope>
    <source>
        <strain evidence="2">Derf</strain>
        <tissue evidence="2">Whole organism</tissue>
    </source>
</reference>
<feature type="transmembrane region" description="Helical" evidence="1">
    <location>
        <begin position="22"/>
        <end position="39"/>
    </location>
</feature>
<gene>
    <name evidence="2" type="ORF">DERF_009071</name>
</gene>
<dbReference type="GO" id="GO:0005739">
    <property type="term" value="C:mitochondrion"/>
    <property type="evidence" value="ECO:0007669"/>
    <property type="project" value="TreeGrafter"/>
</dbReference>
<dbReference type="AlphaFoldDB" id="A0A922L0C8"/>
<protein>
    <submittedName>
        <fullName evidence="2">Uncharacterized protein</fullName>
    </submittedName>
</protein>
<dbReference type="GO" id="GO:0005811">
    <property type="term" value="C:lipid droplet"/>
    <property type="evidence" value="ECO:0007669"/>
    <property type="project" value="TreeGrafter"/>
</dbReference>
<evidence type="ECO:0000256" key="1">
    <source>
        <dbReference type="SAM" id="Phobius"/>
    </source>
</evidence>
<keyword evidence="1" id="KW-0812">Transmembrane</keyword>
<dbReference type="PANTHER" id="PTHR12286:SF5">
    <property type="entry name" value="SACCHAROPINE DEHYDROGENASE-LIKE OXIDOREDUCTASE"/>
    <property type="match status" value="1"/>
</dbReference>
<evidence type="ECO:0000313" key="2">
    <source>
        <dbReference type="EMBL" id="KAH9510549.1"/>
    </source>
</evidence>
<keyword evidence="1" id="KW-1133">Transmembrane helix</keyword>
<dbReference type="InterPro" id="IPR051276">
    <property type="entry name" value="Saccharopine_DH-like_oxidrdct"/>
</dbReference>
<keyword evidence="3" id="KW-1185">Reference proteome</keyword>
<dbReference type="Proteomes" id="UP000790347">
    <property type="component" value="Unassembled WGS sequence"/>
</dbReference>
<name>A0A922L0C8_DERFA</name>
<dbReference type="GO" id="GO:0005886">
    <property type="term" value="C:plasma membrane"/>
    <property type="evidence" value="ECO:0007669"/>
    <property type="project" value="TreeGrafter"/>
</dbReference>
<organism evidence="2 3">
    <name type="scientific">Dermatophagoides farinae</name>
    <name type="common">American house dust mite</name>
    <dbReference type="NCBI Taxonomy" id="6954"/>
    <lineage>
        <taxon>Eukaryota</taxon>
        <taxon>Metazoa</taxon>
        <taxon>Ecdysozoa</taxon>
        <taxon>Arthropoda</taxon>
        <taxon>Chelicerata</taxon>
        <taxon>Arachnida</taxon>
        <taxon>Acari</taxon>
        <taxon>Acariformes</taxon>
        <taxon>Sarcoptiformes</taxon>
        <taxon>Astigmata</taxon>
        <taxon>Psoroptidia</taxon>
        <taxon>Analgoidea</taxon>
        <taxon>Pyroglyphidae</taxon>
        <taxon>Dermatophagoidinae</taxon>
        <taxon>Dermatophagoides</taxon>
    </lineage>
</organism>
<dbReference type="GO" id="GO:0009247">
    <property type="term" value="P:glycolipid biosynthetic process"/>
    <property type="evidence" value="ECO:0007669"/>
    <property type="project" value="TreeGrafter"/>
</dbReference>
<sequence length="211" mass="23803">MITEEEIPYDDEMLNFSFSDDFTIIMGGGSGGVLVFFCVNYSIFKFIHLVGLIVFAAMFAMMTATSFGARLLSEYPEFFTASAFSKKGPSRTQIESTRFRITIIGRGWSKRVMEQQQNKDDIDVEPEPDETIMVQVSGKDPGYMATSTCLVQSGLTILMESDKIPKGVLTPPSAFRNTQLLKRLRNIDNKKNGNKFAPKLVWKIFDIMMKN</sequence>
<dbReference type="EMBL" id="ASGP02000004">
    <property type="protein sequence ID" value="KAH9510549.1"/>
    <property type="molecule type" value="Genomic_DNA"/>
</dbReference>
<proteinExistence type="predicted"/>
<evidence type="ECO:0000313" key="3">
    <source>
        <dbReference type="Proteomes" id="UP000790347"/>
    </source>
</evidence>
<comment type="caution">
    <text evidence="2">The sequence shown here is derived from an EMBL/GenBank/DDBJ whole genome shotgun (WGS) entry which is preliminary data.</text>
</comment>
<dbReference type="PANTHER" id="PTHR12286">
    <property type="entry name" value="SACCHAROPINE DEHYDROGENASE-LIKE OXIDOREDUCTASE"/>
    <property type="match status" value="1"/>
</dbReference>
<accession>A0A922L0C8</accession>
<feature type="transmembrane region" description="Helical" evidence="1">
    <location>
        <begin position="46"/>
        <end position="69"/>
    </location>
</feature>
<reference evidence="2" key="1">
    <citation type="submission" date="2013-05" db="EMBL/GenBank/DDBJ databases">
        <authorList>
            <person name="Yim A.K.Y."/>
            <person name="Chan T.F."/>
            <person name="Ji K.M."/>
            <person name="Liu X.Y."/>
            <person name="Zhou J.W."/>
            <person name="Li R.Q."/>
            <person name="Yang K.Y."/>
            <person name="Li J."/>
            <person name="Li M."/>
            <person name="Law P.T.W."/>
            <person name="Wu Y.L."/>
            <person name="Cai Z.L."/>
            <person name="Qin H."/>
            <person name="Bao Y."/>
            <person name="Leung R.K.K."/>
            <person name="Ng P.K.S."/>
            <person name="Zou J."/>
            <person name="Zhong X.J."/>
            <person name="Ran P.X."/>
            <person name="Zhong N.S."/>
            <person name="Liu Z.G."/>
            <person name="Tsui S.K.W."/>
        </authorList>
    </citation>
    <scope>NUCLEOTIDE SEQUENCE</scope>
    <source>
        <strain evidence="2">Derf</strain>
        <tissue evidence="2">Whole organism</tissue>
    </source>
</reference>